<dbReference type="Pfam" id="PF04366">
    <property type="entry name" value="Ysc84"/>
    <property type="match status" value="1"/>
</dbReference>
<dbReference type="PANTHER" id="PTHR15629:SF2">
    <property type="entry name" value="SH3 DOMAIN-CONTAINING YSC84-LIKE PROTEIN 1"/>
    <property type="match status" value="1"/>
</dbReference>
<dbReference type="Proteomes" id="UP000193642">
    <property type="component" value="Unassembled WGS sequence"/>
</dbReference>
<evidence type="ECO:0000313" key="3">
    <source>
        <dbReference type="Proteomes" id="UP000193642"/>
    </source>
</evidence>
<dbReference type="InterPro" id="IPR051702">
    <property type="entry name" value="SH3_domain_YSC84-like"/>
</dbReference>
<keyword evidence="3" id="KW-1185">Reference proteome</keyword>
<proteinExistence type="predicted"/>
<dbReference type="OrthoDB" id="443981at2759"/>
<protein>
    <submittedName>
        <fullName evidence="2">DUF500-domain-containing protein</fullName>
    </submittedName>
</protein>
<reference evidence="2 3" key="1">
    <citation type="submission" date="2016-07" db="EMBL/GenBank/DDBJ databases">
        <title>Pervasive Adenine N6-methylation of Active Genes in Fungi.</title>
        <authorList>
            <consortium name="DOE Joint Genome Institute"/>
            <person name="Mondo S.J."/>
            <person name="Dannebaum R.O."/>
            <person name="Kuo R.C."/>
            <person name="Labutti K."/>
            <person name="Haridas S."/>
            <person name="Kuo A."/>
            <person name="Salamov A."/>
            <person name="Ahrendt S.R."/>
            <person name="Lipzen A."/>
            <person name="Sullivan W."/>
            <person name="Andreopoulos W.B."/>
            <person name="Clum A."/>
            <person name="Lindquist E."/>
            <person name="Daum C."/>
            <person name="Ramamoorthy G.K."/>
            <person name="Gryganskyi A."/>
            <person name="Culley D."/>
            <person name="Magnuson J.K."/>
            <person name="James T.Y."/>
            <person name="O'Malley M.A."/>
            <person name="Stajich J.E."/>
            <person name="Spatafora J.W."/>
            <person name="Visel A."/>
            <person name="Grigoriev I.V."/>
        </authorList>
    </citation>
    <scope>NUCLEOTIDE SEQUENCE [LARGE SCALE GENOMIC DNA]</scope>
    <source>
        <strain evidence="2 3">JEL800</strain>
    </source>
</reference>
<dbReference type="EMBL" id="MCGO01000023">
    <property type="protein sequence ID" value="ORY43992.1"/>
    <property type="molecule type" value="Genomic_DNA"/>
</dbReference>
<organism evidence="2 3">
    <name type="scientific">Rhizoclosmatium globosum</name>
    <dbReference type="NCBI Taxonomy" id="329046"/>
    <lineage>
        <taxon>Eukaryota</taxon>
        <taxon>Fungi</taxon>
        <taxon>Fungi incertae sedis</taxon>
        <taxon>Chytridiomycota</taxon>
        <taxon>Chytridiomycota incertae sedis</taxon>
        <taxon>Chytridiomycetes</taxon>
        <taxon>Chytridiales</taxon>
        <taxon>Chytriomycetaceae</taxon>
        <taxon>Rhizoclosmatium</taxon>
    </lineage>
</organism>
<dbReference type="GO" id="GO:0035091">
    <property type="term" value="F:phosphatidylinositol binding"/>
    <property type="evidence" value="ECO:0007669"/>
    <property type="project" value="TreeGrafter"/>
</dbReference>
<dbReference type="AlphaFoldDB" id="A0A1Y2CAD3"/>
<comment type="caution">
    <text evidence="2">The sequence shown here is derived from an EMBL/GenBank/DDBJ whole genome shotgun (WGS) entry which is preliminary data.</text>
</comment>
<dbReference type="PANTHER" id="PTHR15629">
    <property type="entry name" value="SH3YL1 PROTEIN"/>
    <property type="match status" value="1"/>
</dbReference>
<gene>
    <name evidence="2" type="ORF">BCR33DRAFT_785253</name>
</gene>
<evidence type="ECO:0000259" key="1">
    <source>
        <dbReference type="Pfam" id="PF04366"/>
    </source>
</evidence>
<accession>A0A1Y2CAD3</accession>
<name>A0A1Y2CAD3_9FUNG</name>
<dbReference type="InterPro" id="IPR007461">
    <property type="entry name" value="Ysc84_actin-binding"/>
</dbReference>
<feature type="domain" description="Ysc84 actin-binding" evidence="1">
    <location>
        <begin position="80"/>
        <end position="137"/>
    </location>
</feature>
<dbReference type="STRING" id="329046.A0A1Y2CAD3"/>
<evidence type="ECO:0000313" key="2">
    <source>
        <dbReference type="EMBL" id="ORY43992.1"/>
    </source>
</evidence>
<sequence length="173" mass="18647">MTKSDFIKDIEHAAEVITTFRGKVNFGIPDSIVDAAKGIAVLHVTKLGLIASERKLLPVWRMDRGPLQLPFIPLASVLVINDLIFVLNTDAAVRSFWHGHNFSLGGEVSVAVGPLGREADAELTSSLAAIYTYSHSKVYGVGTTGKQILSGEVPKPEFAQVLYDALAQGTDEE</sequence>